<dbReference type="SUPFAM" id="SSF51445">
    <property type="entry name" value="(Trans)glycosidases"/>
    <property type="match status" value="1"/>
</dbReference>
<dbReference type="PANTHER" id="PTHR10357">
    <property type="entry name" value="ALPHA-AMYLASE FAMILY MEMBER"/>
    <property type="match status" value="1"/>
</dbReference>
<feature type="domain" description="Glycosyl hydrolase family 13 catalytic" evidence="2">
    <location>
        <begin position="21"/>
        <end position="719"/>
    </location>
</feature>
<evidence type="ECO:0000256" key="1">
    <source>
        <dbReference type="SAM" id="MobiDB-lite"/>
    </source>
</evidence>
<dbReference type="InterPro" id="IPR012767">
    <property type="entry name" value="Trehalose_TreY"/>
</dbReference>
<dbReference type="EC" id="5.4.99.15" evidence="3"/>
<feature type="region of interest" description="Disordered" evidence="1">
    <location>
        <begin position="1"/>
        <end position="20"/>
    </location>
</feature>
<evidence type="ECO:0000313" key="4">
    <source>
        <dbReference type="Proteomes" id="UP001172737"/>
    </source>
</evidence>
<dbReference type="RefSeq" id="WP_301144346.1">
    <property type="nucleotide sequence ID" value="NZ_JAUHPX010000001.1"/>
</dbReference>
<dbReference type="InterPro" id="IPR006047">
    <property type="entry name" value="GH13_cat_dom"/>
</dbReference>
<dbReference type="Gene3D" id="3.30.1590.10">
    <property type="entry name" value="Maltooligosyl trehalose synthase, domain 2"/>
    <property type="match status" value="1"/>
</dbReference>
<dbReference type="CDD" id="cd11336">
    <property type="entry name" value="AmyAc_MTSase"/>
    <property type="match status" value="1"/>
</dbReference>
<dbReference type="AlphaFoldDB" id="A0AAW7LZR5"/>
<comment type="caution">
    <text evidence="3">The sequence shown here is derived from an EMBL/GenBank/DDBJ whole genome shotgun (WGS) entry which is preliminary data.</text>
</comment>
<dbReference type="InterPro" id="IPR013797">
    <property type="entry name" value="Maltooligo_trehalose_synth_4"/>
</dbReference>
<dbReference type="Proteomes" id="UP001172737">
    <property type="component" value="Unassembled WGS sequence"/>
</dbReference>
<dbReference type="GO" id="GO:0030980">
    <property type="term" value="P:alpha-glucan catabolic process"/>
    <property type="evidence" value="ECO:0007669"/>
    <property type="project" value="TreeGrafter"/>
</dbReference>
<sequence>MPETAHERAHRTGHRTGAPVPTATYRLQLSADFTFADAAARLDYFEALGVSHLYLSPVLTAAPGSTHYYDVVDHSRIDDALGGLDGLRDLSWRAGERGIGLVADVVPNHMAVPTPAYHNRALWSVLEHGTDSDYAHWFDVDWTSGEPVLMPVLGQRIGTVLSNGELTVDRMVVPGHEDRGEVPVLRYYEHVFPVREGTENLPLASLVEEQHYRLAYWRVANEELNYRRFFDVGSLVAVRVEDPDVFDATHRLIVDLIKDGTIHGLRIDHPDGLADPEGYIARLADATDGAWIVVEKILEDEERLPTTWKASGTTGYDASWRVGALLRDPSGSSPLAGTLHRVAGDAMGELPGMIDAAKREIVKDSLSSEVHRLATIAHHVCTTDVRLRDHTWRALYDCLRTLLVTFDRYRAYVVAGEPPKPTSLEVIDHAAERARTMLDPERHETLDVVVDLLKGAEVGSAGRTNDARRSELITRFQQACGAVMAKGVEDTAYYRWTHLLPLCEVGSPAGRFAMPPAAFHAWAHEQQQTYPHAMTCLSTHDTKRSEDVRARLGVLSEAADDWDALVARLQSATAEMRPVELDGRMENLWWQTLVGTADEHGLMEWERLEGYLTKAMREAKTHTTWTSVNEQYELQVLWFAQATHADPAVREEVLAWNRATAEGVRSAVLSQKLIQLTIPGIPDVYQGTELLAPSLVDPDNRRAVDFDARAETLARMAGRAKPRTLDEEKMRVTHEALRLRRLHPGAFIGPSAGYHPLASSSGHAVVFARTDGDEPIVVTVATRVALELERLGGWAEHTVQLPDGEWHDTIGRRTFAGGPVPIADLLRSHPVALLERA</sequence>
<dbReference type="InterPro" id="IPR017853">
    <property type="entry name" value="GH"/>
</dbReference>
<dbReference type="NCBIfam" id="TIGR02401">
    <property type="entry name" value="trehalose_TreY"/>
    <property type="match status" value="1"/>
</dbReference>
<dbReference type="Gene3D" id="3.20.20.80">
    <property type="entry name" value="Glycosidases"/>
    <property type="match status" value="1"/>
</dbReference>
<keyword evidence="4" id="KW-1185">Reference proteome</keyword>
<accession>A0AAW7LZR5</accession>
<dbReference type="Pfam" id="PF00128">
    <property type="entry name" value="Alpha-amylase"/>
    <property type="match status" value="1"/>
</dbReference>
<name>A0AAW7LZR5_9MICO</name>
<evidence type="ECO:0000259" key="2">
    <source>
        <dbReference type="SMART" id="SM00642"/>
    </source>
</evidence>
<dbReference type="Gene3D" id="1.10.10.470">
    <property type="entry name" value="Maltooligosyl trehalose synthase, domain 4"/>
    <property type="match status" value="1"/>
</dbReference>
<dbReference type="SMART" id="SM00642">
    <property type="entry name" value="Aamy"/>
    <property type="match status" value="1"/>
</dbReference>
<evidence type="ECO:0000313" key="3">
    <source>
        <dbReference type="EMBL" id="MDN4486763.1"/>
    </source>
</evidence>
<dbReference type="GO" id="GO:0005992">
    <property type="term" value="P:trehalose biosynthetic process"/>
    <property type="evidence" value="ECO:0007669"/>
    <property type="project" value="TreeGrafter"/>
</dbReference>
<dbReference type="GO" id="GO:0047470">
    <property type="term" value="F:(1,4)-alpha-D-glucan 1-alpha-D-glucosylmutase activity"/>
    <property type="evidence" value="ECO:0007669"/>
    <property type="project" value="UniProtKB-EC"/>
</dbReference>
<organism evidence="3 4">
    <name type="scientific">Demequina lignilytica</name>
    <dbReference type="NCBI Taxonomy" id="3051663"/>
    <lineage>
        <taxon>Bacteria</taxon>
        <taxon>Bacillati</taxon>
        <taxon>Actinomycetota</taxon>
        <taxon>Actinomycetes</taxon>
        <taxon>Micrococcales</taxon>
        <taxon>Demequinaceae</taxon>
        <taxon>Demequina</taxon>
    </lineage>
</organism>
<keyword evidence="3" id="KW-0413">Isomerase</keyword>
<dbReference type="Gene3D" id="1.10.150.200">
    <property type="entry name" value="Maltooligosyl trehalose synthase, domain 3"/>
    <property type="match status" value="1"/>
</dbReference>
<proteinExistence type="predicted"/>
<reference evidence="3" key="1">
    <citation type="submission" date="2023-06" db="EMBL/GenBank/DDBJ databases">
        <title>Sysu t00039.</title>
        <authorList>
            <person name="Gao L."/>
            <person name="Fang B.-Z."/>
            <person name="Li W.-J."/>
        </authorList>
    </citation>
    <scope>NUCLEOTIDE SEQUENCE</scope>
    <source>
        <strain evidence="3">SYSU T00039</strain>
    </source>
</reference>
<gene>
    <name evidence="3" type="primary">treY</name>
    <name evidence="3" type="ORF">QQX10_01145</name>
</gene>
<protein>
    <submittedName>
        <fullName evidence="3">Malto-oligosyltrehalose synthase</fullName>
        <ecNumber evidence="3">5.4.99.15</ecNumber>
    </submittedName>
</protein>
<dbReference type="EMBL" id="JAUHPX010000001">
    <property type="protein sequence ID" value="MDN4486763.1"/>
    <property type="molecule type" value="Genomic_DNA"/>
</dbReference>
<dbReference type="PANTHER" id="PTHR10357:SF216">
    <property type="entry name" value="MALTOOLIGOSYL TREHALOSE SYNTHASE-RELATED"/>
    <property type="match status" value="1"/>
</dbReference>